<dbReference type="Proteomes" id="UP001521222">
    <property type="component" value="Unassembled WGS sequence"/>
</dbReference>
<keyword evidence="3" id="KW-1185">Reference proteome</keyword>
<sequence length="316" mass="35125">MRLPFLVSTAFTALGAAAPFPPNNNVDEVSTASTLNSDEVTVPTTSFASVSPVNTFRPPYVLTLAGVCGICDHLPGDVQDECYEHCLKISVLSRPDTVPSLREVLGMANTTRKDLYQPSLFAAGLKVDDEKYHRRDATANDDDSTPSSLDDPVNQLLQDIQDFSNVDKRIRAITGGGTFSTTGDSDQAIDEHLFNFLMDYNRWLVKPPEFLIEVLLHQISISPYHPSAWADRFRLVTHEDIHRRLFNTVQDLGITQRTAIWLQVSEQWEETYAEAFGPPGKNSPGVMKRKAKAMLGWMVASTVLVARRVKVDCTPN</sequence>
<organism evidence="2 3">
    <name type="scientific">Nothophoma quercina</name>
    <dbReference type="NCBI Taxonomy" id="749835"/>
    <lineage>
        <taxon>Eukaryota</taxon>
        <taxon>Fungi</taxon>
        <taxon>Dikarya</taxon>
        <taxon>Ascomycota</taxon>
        <taxon>Pezizomycotina</taxon>
        <taxon>Dothideomycetes</taxon>
        <taxon>Pleosporomycetidae</taxon>
        <taxon>Pleosporales</taxon>
        <taxon>Pleosporineae</taxon>
        <taxon>Didymellaceae</taxon>
        <taxon>Nothophoma</taxon>
    </lineage>
</organism>
<proteinExistence type="predicted"/>
<evidence type="ECO:0000313" key="3">
    <source>
        <dbReference type="Proteomes" id="UP001521222"/>
    </source>
</evidence>
<keyword evidence="1" id="KW-0732">Signal</keyword>
<accession>A0ABR3QTB0</accession>
<dbReference type="EMBL" id="JAKIXB020000032">
    <property type="protein sequence ID" value="KAL1595401.1"/>
    <property type="molecule type" value="Genomic_DNA"/>
</dbReference>
<evidence type="ECO:0000313" key="2">
    <source>
        <dbReference type="EMBL" id="KAL1595401.1"/>
    </source>
</evidence>
<evidence type="ECO:0000256" key="1">
    <source>
        <dbReference type="SAM" id="SignalP"/>
    </source>
</evidence>
<protein>
    <submittedName>
        <fullName evidence="2">Uncharacterized protein</fullName>
    </submittedName>
</protein>
<reference evidence="2 3" key="1">
    <citation type="submission" date="2024-02" db="EMBL/GenBank/DDBJ databases">
        <title>De novo assembly and annotation of 12 fungi associated with fruit tree decline syndrome in Ontario, Canada.</title>
        <authorList>
            <person name="Sulman M."/>
            <person name="Ellouze W."/>
            <person name="Ilyukhin E."/>
        </authorList>
    </citation>
    <scope>NUCLEOTIDE SEQUENCE [LARGE SCALE GENOMIC DNA]</scope>
    <source>
        <strain evidence="2 3">M97-236</strain>
    </source>
</reference>
<name>A0ABR3QTB0_9PLEO</name>
<gene>
    <name evidence="2" type="ORF">SLS59_008333</name>
</gene>
<feature type="chain" id="PRO_5045833412" evidence="1">
    <location>
        <begin position="18"/>
        <end position="316"/>
    </location>
</feature>
<feature type="signal peptide" evidence="1">
    <location>
        <begin position="1"/>
        <end position="17"/>
    </location>
</feature>
<comment type="caution">
    <text evidence="2">The sequence shown here is derived from an EMBL/GenBank/DDBJ whole genome shotgun (WGS) entry which is preliminary data.</text>
</comment>